<reference evidence="10" key="2">
    <citation type="submission" date="2019-04" db="EMBL/GenBank/DDBJ databases">
        <authorList>
            <person name="Pasella M."/>
        </authorList>
    </citation>
    <scope>NUCLEOTIDE SEQUENCE</scope>
    <source>
        <strain evidence="10">PD2949_4</strain>
    </source>
</reference>
<dbReference type="InterPro" id="IPR000795">
    <property type="entry name" value="T_Tr_GTP-bd_dom"/>
</dbReference>
<reference evidence="10" key="1">
    <citation type="journal article" date="2019" name="Mol. Phylogenet. Evol.">
        <title>Morphological evolution and classification of the red algal order Ceramiales inferred using plastid phylogenomics.</title>
        <authorList>
            <person name="Diaz-Tapia P."/>
            <person name="Pasella M.M."/>
            <person name="Verbruggen H."/>
            <person name="Maggs C.A."/>
        </authorList>
    </citation>
    <scope>NUCLEOTIDE SEQUENCE</scope>
    <source>
        <strain evidence="10">PD2949_4</strain>
    </source>
</reference>
<evidence type="ECO:0000256" key="3">
    <source>
        <dbReference type="ARBA" id="ARBA00022741"/>
    </source>
</evidence>
<name>A0A4D6WY87_9FLOR</name>
<sequence length="706" mass="79286">MKISEKESLYYLKCPKIIVRSKIDLVISNKDLLQLNKSVVNLTTNISEVNTQSKFEKKYNNNDSRKPKHKSGKKNRKNLSIDKDDLYNIDLIKNHKFSKVKKKEKNQVDTDKYETKKRNQAVTINSPLTIENLSQILSIPEAEIITYLFLQGIAVTINQVIDVSIARDIALHYNFSLDNNQKFIESESLIVKSDIFKQNNLSVKRPPIITILGHVDHGKTTLLDSILKTNLIKQESGGITQAISGYEIDYCYESKALKLVFLDTPGHEAFASMRLRGAKVADIVLLVIAADDGLKPQTIESIKAILEMKLSYIIVINKIDKPNTNINFIKEELSKYGIFSKEWGGEALIIEVSALTGKNLDILLQNIYLLSEKQNLSANPSQLGQGTILEAYIDRQQGIVANILVQNGTLRVGDLIVAGNIYGKIKKIVNVHKVKVEKVSPSSIVQILGFSKLPEPGVVFYACKEDKEIKKYIDIYNQNFNSSFNSNILNSRIAINDLSTHIKLKQLNLIIKTDTRSSLEALMNSLSQISQSKVQLNLVAANAGNISRADLDLAITSQAIIVGFNIEIMSNVKALAKNKKIKIHIFNVIYELLDHITNSMLDLVEPEYEHITIGKAVVQTVFNINKGFVAGCFVNTGKLKKMCHINIYRDDNLIHTGLLNSLKRIKEDVDEVLAGNECGVLCDTYNLWNNNDVIEAYELKNKQKVL</sequence>
<dbReference type="InterPro" id="IPR036925">
    <property type="entry name" value="TIF_IF2_dom3_sf"/>
</dbReference>
<dbReference type="InterPro" id="IPR015760">
    <property type="entry name" value="TIF_IF2"/>
</dbReference>
<dbReference type="PROSITE" id="PS01176">
    <property type="entry name" value="IF2"/>
    <property type="match status" value="1"/>
</dbReference>
<dbReference type="Gene3D" id="3.40.50.10050">
    <property type="entry name" value="Translation initiation factor IF- 2, domain 3"/>
    <property type="match status" value="1"/>
</dbReference>
<dbReference type="AlphaFoldDB" id="A0A4D6WY87"/>
<feature type="compositionally biased region" description="Basic and acidic residues" evidence="8">
    <location>
        <begin position="56"/>
        <end position="65"/>
    </location>
</feature>
<dbReference type="InterPro" id="IPR006847">
    <property type="entry name" value="IF2_N"/>
</dbReference>
<dbReference type="CDD" id="cd01887">
    <property type="entry name" value="IF2_eIF5B"/>
    <property type="match status" value="1"/>
</dbReference>
<dbReference type="GO" id="GO:0005829">
    <property type="term" value="C:cytosol"/>
    <property type="evidence" value="ECO:0007669"/>
    <property type="project" value="TreeGrafter"/>
</dbReference>
<dbReference type="CDD" id="cd03692">
    <property type="entry name" value="mtIF2_IVc"/>
    <property type="match status" value="1"/>
</dbReference>
<dbReference type="InterPro" id="IPR044145">
    <property type="entry name" value="IF2_II"/>
</dbReference>
<accession>A0A4D6WY87</accession>
<gene>
    <name evidence="10" type="primary">infB</name>
</gene>
<dbReference type="InterPro" id="IPR000178">
    <property type="entry name" value="TF_IF2_bacterial-like"/>
</dbReference>
<dbReference type="PROSITE" id="PS51722">
    <property type="entry name" value="G_TR_2"/>
    <property type="match status" value="1"/>
</dbReference>
<comment type="similarity">
    <text evidence="1">Belongs to the TRAFAC class translation factor GTPase superfamily. Classic translation factor GTPase family. IF-2 subfamily.</text>
</comment>
<dbReference type="EMBL" id="MK814730">
    <property type="protein sequence ID" value="QCI08363.1"/>
    <property type="molecule type" value="Genomic_DNA"/>
</dbReference>
<dbReference type="Pfam" id="PF11987">
    <property type="entry name" value="IF-2"/>
    <property type="match status" value="1"/>
</dbReference>
<dbReference type="InterPro" id="IPR023115">
    <property type="entry name" value="TIF_IF2_dom3"/>
</dbReference>
<dbReference type="PANTHER" id="PTHR43381:SF5">
    <property type="entry name" value="TR-TYPE G DOMAIN-CONTAINING PROTEIN"/>
    <property type="match status" value="1"/>
</dbReference>
<keyword evidence="2 10" id="KW-0396">Initiation factor</keyword>
<dbReference type="SUPFAM" id="SSF52540">
    <property type="entry name" value="P-loop containing nucleoside triphosphate hydrolases"/>
    <property type="match status" value="1"/>
</dbReference>
<dbReference type="CDD" id="cd03702">
    <property type="entry name" value="IF2_mtIF2_II"/>
    <property type="match status" value="1"/>
</dbReference>
<dbReference type="PANTHER" id="PTHR43381">
    <property type="entry name" value="TRANSLATION INITIATION FACTOR IF-2-RELATED"/>
    <property type="match status" value="1"/>
</dbReference>
<comment type="function">
    <text evidence="6">One of the essential components for the initiation of protein synthesis. Protects formylmethionyl-tRNA from spontaneous hydrolysis and promotes its binding to the 30S ribosomal subunits. Also involved in the hydrolysis of GTP during the formation of the 70S ribosomal complex.</text>
</comment>
<feature type="region of interest" description="Disordered" evidence="8">
    <location>
        <begin position="56"/>
        <end position="77"/>
    </location>
</feature>
<dbReference type="GO" id="GO:0003924">
    <property type="term" value="F:GTPase activity"/>
    <property type="evidence" value="ECO:0007669"/>
    <property type="project" value="InterPro"/>
</dbReference>
<geneLocation type="plastid" evidence="10"/>
<evidence type="ECO:0000256" key="2">
    <source>
        <dbReference type="ARBA" id="ARBA00022540"/>
    </source>
</evidence>
<dbReference type="FunFam" id="3.40.50.10050:FF:000001">
    <property type="entry name" value="Translation initiation factor IF-2"/>
    <property type="match status" value="1"/>
</dbReference>
<dbReference type="InterPro" id="IPR027417">
    <property type="entry name" value="P-loop_NTPase"/>
</dbReference>
<feature type="domain" description="Tr-type G" evidence="9">
    <location>
        <begin position="204"/>
        <end position="376"/>
    </location>
</feature>
<dbReference type="GO" id="GO:0003743">
    <property type="term" value="F:translation initiation factor activity"/>
    <property type="evidence" value="ECO:0007669"/>
    <property type="project" value="UniProtKB-KW"/>
</dbReference>
<evidence type="ECO:0000313" key="10">
    <source>
        <dbReference type="EMBL" id="QCI08363.1"/>
    </source>
</evidence>
<dbReference type="InterPro" id="IPR053905">
    <property type="entry name" value="EF-G-like_DII"/>
</dbReference>
<dbReference type="SUPFAM" id="SSF52156">
    <property type="entry name" value="Initiation factor IF2/eIF5b, domain 3"/>
    <property type="match status" value="1"/>
</dbReference>
<evidence type="ECO:0000256" key="6">
    <source>
        <dbReference type="ARBA" id="ARBA00025162"/>
    </source>
</evidence>
<dbReference type="Pfam" id="PF04760">
    <property type="entry name" value="IF2_N"/>
    <property type="match status" value="1"/>
</dbReference>
<dbReference type="Gene3D" id="2.40.30.10">
    <property type="entry name" value="Translation factors"/>
    <property type="match status" value="2"/>
</dbReference>
<dbReference type="Pfam" id="PF00009">
    <property type="entry name" value="GTP_EFTU"/>
    <property type="match status" value="1"/>
</dbReference>
<protein>
    <recommendedName>
        <fullName evidence="7">Translation initiation factor IF-2, chloroplastic</fullName>
    </recommendedName>
</protein>
<evidence type="ECO:0000259" key="9">
    <source>
        <dbReference type="PROSITE" id="PS51722"/>
    </source>
</evidence>
<evidence type="ECO:0000256" key="5">
    <source>
        <dbReference type="ARBA" id="ARBA00023134"/>
    </source>
</evidence>
<dbReference type="FunFam" id="3.40.50.300:FF:000019">
    <property type="entry name" value="Translation initiation factor IF-2"/>
    <property type="match status" value="1"/>
</dbReference>
<dbReference type="Gene3D" id="3.40.50.300">
    <property type="entry name" value="P-loop containing nucleotide triphosphate hydrolases"/>
    <property type="match status" value="1"/>
</dbReference>
<evidence type="ECO:0000256" key="4">
    <source>
        <dbReference type="ARBA" id="ARBA00022917"/>
    </source>
</evidence>
<evidence type="ECO:0000256" key="8">
    <source>
        <dbReference type="SAM" id="MobiDB-lite"/>
    </source>
</evidence>
<keyword evidence="5" id="KW-0342">GTP-binding</keyword>
<dbReference type="SUPFAM" id="SSF50447">
    <property type="entry name" value="Translation proteins"/>
    <property type="match status" value="2"/>
</dbReference>
<evidence type="ECO:0000256" key="1">
    <source>
        <dbReference type="ARBA" id="ARBA00007733"/>
    </source>
</evidence>
<keyword evidence="3" id="KW-0547">Nucleotide-binding</keyword>
<keyword evidence="4" id="KW-0648">Protein biosynthesis</keyword>
<feature type="compositionally biased region" description="Basic residues" evidence="8">
    <location>
        <begin position="66"/>
        <end position="77"/>
    </location>
</feature>
<dbReference type="GO" id="GO:0005525">
    <property type="term" value="F:GTP binding"/>
    <property type="evidence" value="ECO:0007669"/>
    <property type="project" value="UniProtKB-KW"/>
</dbReference>
<dbReference type="Pfam" id="PF22042">
    <property type="entry name" value="EF-G_D2"/>
    <property type="match status" value="1"/>
</dbReference>
<evidence type="ECO:0000256" key="7">
    <source>
        <dbReference type="ARBA" id="ARBA00044105"/>
    </source>
</evidence>
<proteinExistence type="inferred from homology"/>
<dbReference type="NCBIfam" id="TIGR00231">
    <property type="entry name" value="small_GTP"/>
    <property type="match status" value="1"/>
</dbReference>
<keyword evidence="10" id="KW-0934">Plastid</keyword>
<dbReference type="FunFam" id="2.40.30.10:FF:000008">
    <property type="entry name" value="Translation initiation factor IF-2"/>
    <property type="match status" value="1"/>
</dbReference>
<dbReference type="HAMAP" id="MF_00100_B">
    <property type="entry name" value="IF_2_B"/>
    <property type="match status" value="1"/>
</dbReference>
<dbReference type="PRINTS" id="PR00315">
    <property type="entry name" value="ELONGATNFCT"/>
</dbReference>
<organism evidence="10">
    <name type="scientific">Ptilothamnion sphaericum</name>
    <dbReference type="NCBI Taxonomy" id="1498216"/>
    <lineage>
        <taxon>Eukaryota</taxon>
        <taxon>Rhodophyta</taxon>
        <taxon>Florideophyceae</taxon>
        <taxon>Rhodymeniophycidae</taxon>
        <taxon>Ceramiales</taxon>
        <taxon>Wrangeliaceae</taxon>
        <taxon>Ptilothamnion</taxon>
    </lineage>
</organism>
<dbReference type="InterPro" id="IPR005225">
    <property type="entry name" value="Small_GTP-bd"/>
</dbReference>
<dbReference type="InterPro" id="IPR009000">
    <property type="entry name" value="Transl_B-barrel_sf"/>
</dbReference>
<dbReference type="NCBIfam" id="TIGR00487">
    <property type="entry name" value="IF-2"/>
    <property type="match status" value="1"/>
</dbReference>